<evidence type="ECO:0000313" key="4">
    <source>
        <dbReference type="EMBL" id="USP79650.1"/>
    </source>
</evidence>
<evidence type="ECO:0000256" key="1">
    <source>
        <dbReference type="PROSITE-ProRule" id="PRU00047"/>
    </source>
</evidence>
<evidence type="ECO:0000313" key="5">
    <source>
        <dbReference type="Proteomes" id="UP001056012"/>
    </source>
</evidence>
<dbReference type="VEuPathDB" id="FungiDB:yc1106_06924"/>
<dbReference type="PANTHER" id="PTHR37471:SF1">
    <property type="entry name" value="AB HYDROLASE-1 DOMAIN-CONTAINING PROTEIN"/>
    <property type="match status" value="1"/>
</dbReference>
<dbReference type="PROSITE" id="PS50158">
    <property type="entry name" value="ZF_CCHC"/>
    <property type="match status" value="1"/>
</dbReference>
<keyword evidence="5" id="KW-1185">Reference proteome</keyword>
<accession>A0A9Q8ZCD9</accession>
<evidence type="ECO:0000259" key="3">
    <source>
        <dbReference type="PROSITE" id="PS50158"/>
    </source>
</evidence>
<dbReference type="InterPro" id="IPR012337">
    <property type="entry name" value="RNaseH-like_sf"/>
</dbReference>
<name>A0A9Q8ZCD9_CURCL</name>
<dbReference type="PANTHER" id="PTHR37471">
    <property type="entry name" value="UNNAMED PRODUCT"/>
    <property type="match status" value="1"/>
</dbReference>
<dbReference type="Proteomes" id="UP001056012">
    <property type="component" value="Chromosome 5"/>
</dbReference>
<reference evidence="4" key="1">
    <citation type="submission" date="2021-12" db="EMBL/GenBank/DDBJ databases">
        <title>Curvularia clavata genome.</title>
        <authorList>
            <person name="Cao Y."/>
        </authorList>
    </citation>
    <scope>NUCLEOTIDE SEQUENCE</scope>
    <source>
        <strain evidence="4">Yc1106</strain>
    </source>
</reference>
<feature type="domain" description="CCHC-type" evidence="3">
    <location>
        <begin position="311"/>
        <end position="324"/>
    </location>
</feature>
<dbReference type="EMBL" id="CP089278">
    <property type="protein sequence ID" value="USP79650.1"/>
    <property type="molecule type" value="Genomic_DNA"/>
</dbReference>
<keyword evidence="1" id="KW-0479">Metal-binding</keyword>
<gene>
    <name evidence="4" type="ORF">yc1106_06924</name>
</gene>
<dbReference type="InterPro" id="IPR048519">
    <property type="entry name" value="Gfd2/YDR514C-like_C"/>
</dbReference>
<dbReference type="AlphaFoldDB" id="A0A9Q8ZCD9"/>
<sequence>MSPNNKNKKFERLSPPMTLPFTMPTQNQQRSVISALEDCFERHTDLEVWEYCIGMRYIPDIPDFAKEAADHIIVVCLDCEHWSNNTDETTEVGIATFSRQNIVSVMKTGDIGPYGEKLMQNVQFNLLRLIETSHLPNQNPRSRGVLGNRFGQGRFVTFAEARQILHDLFVQPIRNVPGLKGNHPVVVLGHDVGHDRNNLKKKAIEFDMDPLGTVVRYIDTQVLARDRNEWYMPGKHQIGLCHLVENLLFEHSDPHTAANDAGRTLISAFQLGLGRHACRMQPGKTMKEVAAGIEEYSVANFKSIGGVKEYCWRCGQKGHMKSACTATDLHCDECKEQNCKLEPGEDHITAHWLRAITPFSIFWVSFSIAEPPHTAFRRFLLAWSTIETAFWLLVYVPRKRALQASAQHPPPLPQEERKELFWRCWDKIPNPEYYISRWFLGARPAEVRRENVWEFFSWALLNRGTESDEERMRRRQADPEQSQAEDDELNEYADGIETMLGRKLAPGKGSAKSLRLTIDQVNMSHRPFLWYMIVMLVDTLTAIRLRFSGFMLFRTHVRSSLAIFPPRLASLASRNISPASNLSYWYRPHTSRTRLPILFIHGIGIGLHPYVEFLNEINKPDPLAAQDGQVGIIALELMPISFRITEPMPARDEMCRQINMILERHGFDKVVLASHSYGSVISTHLIKNPTTAAKIGPMVLVDPVTFLLHLPDVAYNFTARRPRGANEHQLYYFASTDMMVAYTLARHFFWAQNILWKEDLRGRDVTVSLGGRDLIVNTQTVGKYLNNADLKGEDHDWQDSEWKGRGIETIWWPTVDHAQVFERKDGRAKLGEVLREYTKHKADEEDDIVESL</sequence>
<dbReference type="SMART" id="SM00343">
    <property type="entry name" value="ZnF_C2HC"/>
    <property type="match status" value="1"/>
</dbReference>
<dbReference type="GO" id="GO:0008270">
    <property type="term" value="F:zinc ion binding"/>
    <property type="evidence" value="ECO:0007669"/>
    <property type="project" value="UniProtKB-KW"/>
</dbReference>
<evidence type="ECO:0000256" key="2">
    <source>
        <dbReference type="SAM" id="MobiDB-lite"/>
    </source>
</evidence>
<dbReference type="SUPFAM" id="SSF53098">
    <property type="entry name" value="Ribonuclease H-like"/>
    <property type="match status" value="1"/>
</dbReference>
<dbReference type="SUPFAM" id="SSF53474">
    <property type="entry name" value="alpha/beta-Hydrolases"/>
    <property type="match status" value="1"/>
</dbReference>
<protein>
    <recommendedName>
        <fullName evidence="3">CCHC-type domain-containing protein</fullName>
    </recommendedName>
</protein>
<dbReference type="InterPro" id="IPR001878">
    <property type="entry name" value="Znf_CCHC"/>
</dbReference>
<feature type="region of interest" description="Disordered" evidence="2">
    <location>
        <begin position="1"/>
        <end position="21"/>
    </location>
</feature>
<organism evidence="4 5">
    <name type="scientific">Curvularia clavata</name>
    <dbReference type="NCBI Taxonomy" id="95742"/>
    <lineage>
        <taxon>Eukaryota</taxon>
        <taxon>Fungi</taxon>
        <taxon>Dikarya</taxon>
        <taxon>Ascomycota</taxon>
        <taxon>Pezizomycotina</taxon>
        <taxon>Dothideomycetes</taxon>
        <taxon>Pleosporomycetidae</taxon>
        <taxon>Pleosporales</taxon>
        <taxon>Pleosporineae</taxon>
        <taxon>Pleosporaceae</taxon>
        <taxon>Curvularia</taxon>
    </lineage>
</organism>
<dbReference type="Gene3D" id="3.40.50.1820">
    <property type="entry name" value="alpha/beta hydrolase"/>
    <property type="match status" value="1"/>
</dbReference>
<proteinExistence type="predicted"/>
<dbReference type="OrthoDB" id="6431331at2759"/>
<keyword evidence="1" id="KW-0862">Zinc</keyword>
<dbReference type="InterPro" id="IPR029058">
    <property type="entry name" value="AB_hydrolase_fold"/>
</dbReference>
<dbReference type="GO" id="GO:0003676">
    <property type="term" value="F:nucleic acid binding"/>
    <property type="evidence" value="ECO:0007669"/>
    <property type="project" value="InterPro"/>
</dbReference>
<dbReference type="Pfam" id="PF21762">
    <property type="entry name" value="DEDDh_C"/>
    <property type="match status" value="1"/>
</dbReference>
<keyword evidence="1" id="KW-0863">Zinc-finger</keyword>